<dbReference type="Proteomes" id="UP001168146">
    <property type="component" value="Unassembled WGS sequence"/>
</dbReference>
<feature type="compositionally biased region" description="Low complexity" evidence="1">
    <location>
        <begin position="357"/>
        <end position="373"/>
    </location>
</feature>
<feature type="region of interest" description="Disordered" evidence="1">
    <location>
        <begin position="395"/>
        <end position="419"/>
    </location>
</feature>
<accession>A0AAN6L2X0</accession>
<dbReference type="Proteomes" id="UP001175353">
    <property type="component" value="Unassembled WGS sequence"/>
</dbReference>
<reference evidence="3" key="1">
    <citation type="submission" date="2021-12" db="EMBL/GenBank/DDBJ databases">
        <title>Black yeast isolated from Biological Soil Crust.</title>
        <authorList>
            <person name="Kurbessoian T."/>
        </authorList>
    </citation>
    <scope>NUCLEOTIDE SEQUENCE</scope>
    <source>
        <strain evidence="3">CCFEE 5208</strain>
    </source>
</reference>
<feature type="compositionally biased region" description="Pro residues" evidence="1">
    <location>
        <begin position="95"/>
        <end position="109"/>
    </location>
</feature>
<feature type="signal peptide" evidence="2">
    <location>
        <begin position="1"/>
        <end position="22"/>
    </location>
</feature>
<feature type="compositionally biased region" description="Acidic residues" evidence="1">
    <location>
        <begin position="506"/>
        <end position="517"/>
    </location>
</feature>
<keyword evidence="2" id="KW-0732">Signal</keyword>
<keyword evidence="5" id="KW-1185">Reference proteome</keyword>
<gene>
    <name evidence="3" type="ORF">LTR82_004974</name>
    <name evidence="4" type="ORF">LTR91_000404</name>
</gene>
<feature type="region of interest" description="Disordered" evidence="1">
    <location>
        <begin position="574"/>
        <end position="693"/>
    </location>
</feature>
<dbReference type="EMBL" id="JAUJLE010000001">
    <property type="protein sequence ID" value="KAK1016384.1"/>
    <property type="molecule type" value="Genomic_DNA"/>
</dbReference>
<feature type="compositionally biased region" description="Acidic residues" evidence="1">
    <location>
        <begin position="598"/>
        <end position="607"/>
    </location>
</feature>
<sequence length="843" mass="89095">MIVRFLRSLWSAALALVDYIDAETLSACDEDFSAPGGWSLGMTHIAEQTPPAGDDLSPPPTTNGAQVDTPLPPTTTPSPPETAPLAYTPQATAPSLPPPPPPSPAPAPPLRLLTIRLDSDETPASRVSLNTKAFAAVYRKQAVVYSRGVRCVAPAGSAGRCIIAALRSAAASRGISRRQRMMGAAAASPTMFAARVVKDRGGLLARPRVLAERKSLEAVVEDLFAPFANLRLERRALPLEGFRGGEMAVELGRGGTGADAVLSTEQERPVYQPPKPSQPAEAMVSPVLTPSTTAAGPETASMTWLDEVVPSFEVEHLEPGCVIVEALEQEGGAESAAESGGSDPAPVVPSPLKQEEAAPPAREATPPPAAVVTPDCVPLEHVAGESAMVVDGAHTDSQEEVEGVSTGGEAGEGGDGGEMEMTWVSGGPSALLSDDHAPQVAGGDGEDGSRARDGDEEIGSQVAWEEVEMEEPAGIEVEESGQDAEMEEGDEEMSEAEKKMIATLEEDGSDEEGEAMPDADAGAAGASFGDLLPVSAEGVAEPTGNQDAGDGILPYDEFMDFDDADLYSEPATQDNAAPAAFVSRPEDEAREIVQSESVDAESEEEDLYSASPRPKRALPAVESSPSTTTAAPPPPAAALPGWSLPGLFAPSPGRADSLFPRSEPAEDVAAHRAAPSPAPAAETEPAAPSRLHLWRPQPFRCSPSEKTRLYPTKAFKPLEDPALKIGMIRSTMLTWSRCNTTFLEQMAKKLKSMEYEHDFENVVDWDSVELEAGFVAERCRQLTEFTENNRVDRGIGLRCYGFSQTMNESADVLTNLRHMDFWSDLDGAVSDWGDTASVWGPDD</sequence>
<feature type="compositionally biased region" description="Pro residues" evidence="1">
    <location>
        <begin position="70"/>
        <end position="82"/>
    </location>
</feature>
<dbReference type="AlphaFoldDB" id="A0AAN6L2X0"/>
<reference evidence="4" key="2">
    <citation type="submission" date="2023-06" db="EMBL/GenBank/DDBJ databases">
        <title>Black Yeasts Isolated from many extreme environments.</title>
        <authorList>
            <person name="Coleine C."/>
            <person name="Stajich J.E."/>
            <person name="Selbmann L."/>
        </authorList>
    </citation>
    <scope>NUCLEOTIDE SEQUENCE</scope>
    <source>
        <strain evidence="4">CCFEE 5200</strain>
    </source>
</reference>
<evidence type="ECO:0000256" key="1">
    <source>
        <dbReference type="SAM" id="MobiDB-lite"/>
    </source>
</evidence>
<feature type="compositionally biased region" description="Low complexity" evidence="1">
    <location>
        <begin position="330"/>
        <end position="342"/>
    </location>
</feature>
<feature type="compositionally biased region" description="Gly residues" evidence="1">
    <location>
        <begin position="405"/>
        <end position="416"/>
    </location>
</feature>
<evidence type="ECO:0000256" key="2">
    <source>
        <dbReference type="SAM" id="SignalP"/>
    </source>
</evidence>
<feature type="region of interest" description="Disordered" evidence="1">
    <location>
        <begin position="433"/>
        <end position="457"/>
    </location>
</feature>
<evidence type="ECO:0000313" key="3">
    <source>
        <dbReference type="EMBL" id="KAK0323854.1"/>
    </source>
</evidence>
<proteinExistence type="predicted"/>
<feature type="region of interest" description="Disordered" evidence="1">
    <location>
        <begin position="506"/>
        <end position="527"/>
    </location>
</feature>
<evidence type="ECO:0000313" key="5">
    <source>
        <dbReference type="Proteomes" id="UP001175353"/>
    </source>
</evidence>
<feature type="compositionally biased region" description="Low complexity" evidence="1">
    <location>
        <begin position="671"/>
        <end position="690"/>
    </location>
</feature>
<feature type="compositionally biased region" description="Basic and acidic residues" evidence="1">
    <location>
        <begin position="584"/>
        <end position="593"/>
    </location>
</feature>
<evidence type="ECO:0000313" key="4">
    <source>
        <dbReference type="EMBL" id="KAK1016384.1"/>
    </source>
</evidence>
<feature type="chain" id="PRO_5044710490" evidence="2">
    <location>
        <begin position="23"/>
        <end position="843"/>
    </location>
</feature>
<organism evidence="4 5">
    <name type="scientific">Friedmanniomyces endolithicus</name>
    <dbReference type="NCBI Taxonomy" id="329885"/>
    <lineage>
        <taxon>Eukaryota</taxon>
        <taxon>Fungi</taxon>
        <taxon>Dikarya</taxon>
        <taxon>Ascomycota</taxon>
        <taxon>Pezizomycotina</taxon>
        <taxon>Dothideomycetes</taxon>
        <taxon>Dothideomycetidae</taxon>
        <taxon>Mycosphaerellales</taxon>
        <taxon>Teratosphaeriaceae</taxon>
        <taxon>Friedmanniomyces</taxon>
    </lineage>
</organism>
<feature type="region of interest" description="Disordered" evidence="1">
    <location>
        <begin position="330"/>
        <end position="373"/>
    </location>
</feature>
<feature type="region of interest" description="Disordered" evidence="1">
    <location>
        <begin position="39"/>
        <end position="109"/>
    </location>
</feature>
<name>A0AAN6L2X0_9PEZI</name>
<protein>
    <submittedName>
        <fullName evidence="4">Uncharacterized protein</fullName>
    </submittedName>
</protein>
<comment type="caution">
    <text evidence="4">The sequence shown here is derived from an EMBL/GenBank/DDBJ whole genome shotgun (WGS) entry which is preliminary data.</text>
</comment>
<dbReference type="EMBL" id="JASUXU010000011">
    <property type="protein sequence ID" value="KAK0323854.1"/>
    <property type="molecule type" value="Genomic_DNA"/>
</dbReference>